<evidence type="ECO:0000313" key="5">
    <source>
        <dbReference type="EMBL" id="SIR91726.1"/>
    </source>
</evidence>
<proteinExistence type="inferred from homology"/>
<dbReference type="Proteomes" id="UP000187495">
    <property type="component" value="Unassembled WGS sequence"/>
</dbReference>
<protein>
    <recommendedName>
        <fullName evidence="2">LPS-assembly protein LptD</fullName>
    </recommendedName>
</protein>
<dbReference type="GO" id="GO:0043165">
    <property type="term" value="P:Gram-negative-bacterium-type cell outer membrane assembly"/>
    <property type="evidence" value="ECO:0007669"/>
    <property type="project" value="UniProtKB-UniRule"/>
</dbReference>
<evidence type="ECO:0000313" key="6">
    <source>
        <dbReference type="Proteomes" id="UP000187495"/>
    </source>
</evidence>
<dbReference type="GO" id="GO:0015920">
    <property type="term" value="P:lipopolysaccharide transport"/>
    <property type="evidence" value="ECO:0007669"/>
    <property type="project" value="InterPro"/>
</dbReference>
<feature type="compositionally biased region" description="Basic and acidic residues" evidence="3">
    <location>
        <begin position="125"/>
        <end position="136"/>
    </location>
</feature>
<comment type="caution">
    <text evidence="2">Lacks conserved residue(s) required for the propagation of feature annotation.</text>
</comment>
<feature type="signal peptide" evidence="2">
    <location>
        <begin position="1"/>
        <end position="43"/>
    </location>
</feature>
<dbReference type="Pfam" id="PF04453">
    <property type="entry name" value="LptD"/>
    <property type="match status" value="1"/>
</dbReference>
<dbReference type="InterPro" id="IPR020889">
    <property type="entry name" value="LipoPS_assembly_LptD"/>
</dbReference>
<keyword evidence="6" id="KW-1185">Reference proteome</keyword>
<feature type="region of interest" description="Disordered" evidence="3">
    <location>
        <begin position="97"/>
        <end position="136"/>
    </location>
</feature>
<sequence precursor="true">MIHLHHSSASCTAVCHKSSYLSVAIRCALFGMVSLPIMMSAHANDDSTKTQTDAWQVNATKQVADNTADSVGLAASNQPNAFDGVDFATINQQAQTLSSSESSSVAQNTDTATTWQSDENAATTKSDKDTSQDARSRSLAKLAENYHTKPNEQARCQGVWLQPTTQATQRFDGDGNPLAADGIFAQADYGYYDAARYAELSGNVIVEQNGQRVSADKVELDTITGRAVASGQVLFSDAGATPSKTGLIGVAENLEYSTDGKTGTAKDVAFASTAINAHGYAGQMDKLSDNKYRLQEVMFSTCPPTERKWYLDADSIDIDNNTGRAIAKNTTLRIKDVPVLYLPYFNFPIDSRRASGFLLPNIGFGATNSFEISTPYYFNLAPNYDATLTPTIFSNRNPMLTGEFRYLTENFGAGTLNASYLPSDKRYNYQDRSRVRFDHTWQPKNFNKINTYAQYQYVSDAKYLSDFNTLGIDTIALNLPRRIGASFAGEYVSADLRAEDFQRLDGVNIDGTPILDKDRPYARLPQLSVAYQLPKTSLGLPDGIKIDGIHNSAYFKKTIKDNSEAEKSGVRMFNQISASYPILRSWGYVTPKLSLSHLYASYDEDSLADQKLTKEEGSYSIFAPTLSIDSGLFFEKQGSPFGWYDDSLGGYQLLTPRLHYTYTPFKDQQKLPNFETSIAKLSYEQLLNNSWFLGYDRIQDLHAITPAVNYRYIDSTGVTRFEGGIAEQLLLSDTRVGIDKSENFSGRASGMAWQASLQPKNNLWIEAAGSFDTRYRPSSVIAQVRYQPSDSKLFNIGVIERKEHKATNQYALSAYTASAIFPVNNRWRLMGQVQYDYQQGYLMDSLFGVNYEDCCYGLSVYARRYRDAINPSLSPNTAIMAEIRLSGITSVGRLNRLLSEKILGYDQVQNAWQQAY</sequence>
<keyword evidence="2" id="KW-0732">Signal</keyword>
<dbReference type="AlphaFoldDB" id="A0A1N7EUI9"/>
<comment type="subcellular location">
    <subcellularLocation>
        <location evidence="2">Cell outer membrane</location>
    </subcellularLocation>
</comment>
<evidence type="ECO:0000256" key="2">
    <source>
        <dbReference type="HAMAP-Rule" id="MF_01411"/>
    </source>
</evidence>
<dbReference type="STRING" id="34061.B0189_05605"/>
<keyword evidence="1 2" id="KW-0998">Cell outer membrane</keyword>
<evidence type="ECO:0000259" key="4">
    <source>
        <dbReference type="Pfam" id="PF04453"/>
    </source>
</evidence>
<feature type="compositionally biased region" description="Polar residues" evidence="3">
    <location>
        <begin position="105"/>
        <end position="124"/>
    </location>
</feature>
<dbReference type="HAMAP" id="MF_01411">
    <property type="entry name" value="LPS_assembly_LptD"/>
    <property type="match status" value="1"/>
</dbReference>
<comment type="similarity">
    <text evidence="2">Belongs to the LptD family.</text>
</comment>
<dbReference type="RefSeq" id="WP_227516555.1">
    <property type="nucleotide sequence ID" value="NZ_FTNU01000007.1"/>
</dbReference>
<organism evidence="5 6">
    <name type="scientific">Moraxella cuniculi DSM 21768</name>
    <dbReference type="NCBI Taxonomy" id="1122245"/>
    <lineage>
        <taxon>Bacteria</taxon>
        <taxon>Pseudomonadati</taxon>
        <taxon>Pseudomonadota</taxon>
        <taxon>Gammaproteobacteria</taxon>
        <taxon>Moraxellales</taxon>
        <taxon>Moraxellaceae</taxon>
        <taxon>Moraxella</taxon>
    </lineage>
</organism>
<evidence type="ECO:0000256" key="1">
    <source>
        <dbReference type="ARBA" id="ARBA00023237"/>
    </source>
</evidence>
<feature type="chain" id="PRO_5013412408" description="LPS-assembly protein LptD" evidence="2">
    <location>
        <begin position="44"/>
        <end position="916"/>
    </location>
</feature>
<dbReference type="InterPro" id="IPR007543">
    <property type="entry name" value="LptD_C"/>
</dbReference>
<evidence type="ECO:0000256" key="3">
    <source>
        <dbReference type="SAM" id="MobiDB-lite"/>
    </source>
</evidence>
<comment type="subunit">
    <text evidence="2">Component of the lipopolysaccharide transport and assembly complex. Interacts with LptE and LptA.</text>
</comment>
<accession>A0A1N7EUI9</accession>
<comment type="function">
    <text evidence="2">Together with LptE, is involved in the assembly of lipopolysaccharide (LPS) at the surface of the outer membrane.</text>
</comment>
<gene>
    <name evidence="2" type="primary">lptD</name>
    <name evidence="5" type="ORF">SAMN02745664_10785</name>
</gene>
<dbReference type="GO" id="GO:0009279">
    <property type="term" value="C:cell outer membrane"/>
    <property type="evidence" value="ECO:0007669"/>
    <property type="project" value="UniProtKB-SubCell"/>
</dbReference>
<reference evidence="6" key="1">
    <citation type="submission" date="2017-01" db="EMBL/GenBank/DDBJ databases">
        <authorList>
            <person name="Varghese N."/>
            <person name="Submissions S."/>
        </authorList>
    </citation>
    <scope>NUCLEOTIDE SEQUENCE [LARGE SCALE GENOMIC DNA]</scope>
    <source>
        <strain evidence="6">DSM 21768</strain>
    </source>
</reference>
<dbReference type="InterPro" id="IPR050218">
    <property type="entry name" value="LptD"/>
</dbReference>
<feature type="domain" description="LptD C-terminal" evidence="4">
    <location>
        <begin position="425"/>
        <end position="827"/>
    </location>
</feature>
<dbReference type="GO" id="GO:1990351">
    <property type="term" value="C:transporter complex"/>
    <property type="evidence" value="ECO:0007669"/>
    <property type="project" value="TreeGrafter"/>
</dbReference>
<dbReference type="EMBL" id="FTNU01000007">
    <property type="protein sequence ID" value="SIR91726.1"/>
    <property type="molecule type" value="Genomic_DNA"/>
</dbReference>
<dbReference type="PANTHER" id="PTHR30189:SF1">
    <property type="entry name" value="LPS-ASSEMBLY PROTEIN LPTD"/>
    <property type="match status" value="1"/>
</dbReference>
<name>A0A1N7EUI9_9GAMM</name>
<keyword evidence="2" id="KW-0472">Membrane</keyword>
<dbReference type="PANTHER" id="PTHR30189">
    <property type="entry name" value="LPS-ASSEMBLY PROTEIN"/>
    <property type="match status" value="1"/>
</dbReference>